<evidence type="ECO:0000256" key="5">
    <source>
        <dbReference type="PROSITE-ProRule" id="PRU01240"/>
    </source>
</evidence>
<accession>A0A514BNN7</accession>
<dbReference type="InterPro" id="IPR050131">
    <property type="entry name" value="Peptidase_S8_subtilisin-like"/>
</dbReference>
<dbReference type="PANTHER" id="PTHR43806:SF11">
    <property type="entry name" value="CEREVISIN-RELATED"/>
    <property type="match status" value="1"/>
</dbReference>
<keyword evidence="4 5" id="KW-0720">Serine protease</keyword>
<dbReference type="Gene3D" id="3.40.50.200">
    <property type="entry name" value="Peptidase S8/S53 domain"/>
    <property type="match status" value="1"/>
</dbReference>
<evidence type="ECO:0000256" key="3">
    <source>
        <dbReference type="ARBA" id="ARBA00022801"/>
    </source>
</evidence>
<name>A0A514BNN7_9GAMM</name>
<dbReference type="PRINTS" id="PR00723">
    <property type="entry name" value="SUBTILISIN"/>
</dbReference>
<feature type="active site" description="Charge relay system" evidence="5">
    <location>
        <position position="199"/>
    </location>
</feature>
<dbReference type="CDD" id="cd05561">
    <property type="entry name" value="Peptidases_S8_4"/>
    <property type="match status" value="1"/>
</dbReference>
<dbReference type="SUPFAM" id="SSF52743">
    <property type="entry name" value="Subtilisin-like"/>
    <property type="match status" value="1"/>
</dbReference>
<dbReference type="EMBL" id="CP041242">
    <property type="protein sequence ID" value="QDH68993.1"/>
    <property type="molecule type" value="Genomic_DNA"/>
</dbReference>
<evidence type="ECO:0000256" key="4">
    <source>
        <dbReference type="ARBA" id="ARBA00022825"/>
    </source>
</evidence>
<dbReference type="Proteomes" id="UP000317199">
    <property type="component" value="Chromosome"/>
</dbReference>
<evidence type="ECO:0000256" key="6">
    <source>
        <dbReference type="SAM" id="SignalP"/>
    </source>
</evidence>
<dbReference type="GO" id="GO:0006508">
    <property type="term" value="P:proteolysis"/>
    <property type="evidence" value="ECO:0007669"/>
    <property type="project" value="UniProtKB-KW"/>
</dbReference>
<feature type="domain" description="Peptidase S8/S53" evidence="7">
    <location>
        <begin position="190"/>
        <end position="426"/>
    </location>
</feature>
<evidence type="ECO:0000259" key="7">
    <source>
        <dbReference type="Pfam" id="PF00082"/>
    </source>
</evidence>
<dbReference type="PROSITE" id="PS51892">
    <property type="entry name" value="SUBTILASE"/>
    <property type="match status" value="1"/>
</dbReference>
<keyword evidence="3 5" id="KW-0378">Hydrolase</keyword>
<evidence type="ECO:0000313" key="9">
    <source>
        <dbReference type="Proteomes" id="UP000317199"/>
    </source>
</evidence>
<dbReference type="InterPro" id="IPR023827">
    <property type="entry name" value="Peptidase_S8_Asp-AS"/>
</dbReference>
<proteinExistence type="inferred from homology"/>
<sequence>MRNRRHPIRLLAALTLAASTLLAIPAASAQRGPQSLPLQAQLRSLPAERLRTLPASQAALDKVAANALTATRRLELERLVRDHRDAIDTDRAGAPVVRSEIVAIDPSADALQRARAAGFTVASERGLDELGLRIVVLRAREGVGTRAALRRMQRLDPDGQYDYNHLYLGSASTASLPTAAVSSAGGTAGGRHVRVGLVDSGVDGAHPALAGVELQPWGCGGRQHPDRHGTAVASLLAGDTGHGSRAPVTLLAADIYCGQPTGGAATGLAEAMAWLARERVGVINLSLVGPHNRLLERVVQAMSGRGHVLVAAVGNDGPAAPPLYPAAYPEVIGVTAVDARLRALPEAGRGPQVDFAAPGAELRVAIPGGGWDVARGTSFAAPLVARLAAQIVPVANADHGDGVRTVLAAQASDLGTRGRDNTYGHGLVGAAPGFASAGAPR</sequence>
<evidence type="ECO:0000256" key="2">
    <source>
        <dbReference type="ARBA" id="ARBA00022670"/>
    </source>
</evidence>
<dbReference type="RefSeq" id="WP_141622335.1">
    <property type="nucleotide sequence ID" value="NZ_CP041242.1"/>
</dbReference>
<comment type="similarity">
    <text evidence="1 5">Belongs to the peptidase S8 family.</text>
</comment>
<dbReference type="KEGG" id="lyj:FKV23_01910"/>
<dbReference type="PANTHER" id="PTHR43806">
    <property type="entry name" value="PEPTIDASE S8"/>
    <property type="match status" value="1"/>
</dbReference>
<gene>
    <name evidence="8" type="ORF">FKV23_01910</name>
</gene>
<dbReference type="InterPro" id="IPR000209">
    <property type="entry name" value="Peptidase_S8/S53_dom"/>
</dbReference>
<organism evidence="8 9">
    <name type="scientific">Marilutibacter alkalisoli</name>
    <dbReference type="NCBI Taxonomy" id="2591633"/>
    <lineage>
        <taxon>Bacteria</taxon>
        <taxon>Pseudomonadati</taxon>
        <taxon>Pseudomonadota</taxon>
        <taxon>Gammaproteobacteria</taxon>
        <taxon>Lysobacterales</taxon>
        <taxon>Lysobacteraceae</taxon>
        <taxon>Marilutibacter</taxon>
    </lineage>
</organism>
<dbReference type="PROSITE" id="PS51318">
    <property type="entry name" value="TAT"/>
    <property type="match status" value="1"/>
</dbReference>
<feature type="active site" description="Charge relay system" evidence="5">
    <location>
        <position position="378"/>
    </location>
</feature>
<dbReference type="AlphaFoldDB" id="A0A514BNN7"/>
<evidence type="ECO:0000313" key="8">
    <source>
        <dbReference type="EMBL" id="QDH68993.1"/>
    </source>
</evidence>
<dbReference type="InterPro" id="IPR006311">
    <property type="entry name" value="TAT_signal"/>
</dbReference>
<dbReference type="PROSITE" id="PS00136">
    <property type="entry name" value="SUBTILASE_ASP"/>
    <property type="match status" value="1"/>
</dbReference>
<evidence type="ECO:0000256" key="1">
    <source>
        <dbReference type="ARBA" id="ARBA00011073"/>
    </source>
</evidence>
<keyword evidence="9" id="KW-1185">Reference proteome</keyword>
<protein>
    <submittedName>
        <fullName evidence="8">S8 family serine peptidase</fullName>
    </submittedName>
</protein>
<feature type="chain" id="PRO_5021977399" evidence="6">
    <location>
        <begin position="30"/>
        <end position="441"/>
    </location>
</feature>
<keyword evidence="2 5" id="KW-0645">Protease</keyword>
<dbReference type="InterPro" id="IPR036852">
    <property type="entry name" value="Peptidase_S8/S53_dom_sf"/>
</dbReference>
<feature type="signal peptide" evidence="6">
    <location>
        <begin position="1"/>
        <end position="29"/>
    </location>
</feature>
<keyword evidence="6" id="KW-0732">Signal</keyword>
<feature type="active site" description="Charge relay system" evidence="5">
    <location>
        <position position="228"/>
    </location>
</feature>
<reference evidence="8 9" key="1">
    <citation type="submission" date="2019-06" db="EMBL/GenBank/DDBJ databases">
        <title>Lysobacter alkalisoli sp. nov. isolated from saline-alkali soil.</title>
        <authorList>
            <person name="Sun J.-Q."/>
            <person name="Xu L."/>
        </authorList>
    </citation>
    <scope>NUCLEOTIDE SEQUENCE [LARGE SCALE GENOMIC DNA]</scope>
    <source>
        <strain evidence="8 9">SJ-36</strain>
    </source>
</reference>
<dbReference type="InterPro" id="IPR015500">
    <property type="entry name" value="Peptidase_S8_subtilisin-rel"/>
</dbReference>
<dbReference type="Pfam" id="PF00082">
    <property type="entry name" value="Peptidase_S8"/>
    <property type="match status" value="1"/>
</dbReference>
<dbReference type="GO" id="GO:0004252">
    <property type="term" value="F:serine-type endopeptidase activity"/>
    <property type="evidence" value="ECO:0007669"/>
    <property type="project" value="UniProtKB-UniRule"/>
</dbReference>
<dbReference type="OrthoDB" id="5405281at2"/>